<dbReference type="Pfam" id="PF06707">
    <property type="entry name" value="DUF1194"/>
    <property type="match status" value="1"/>
</dbReference>
<dbReference type="SUPFAM" id="SSF53300">
    <property type="entry name" value="vWA-like"/>
    <property type="match status" value="1"/>
</dbReference>
<accession>A0A2R8APQ1</accession>
<protein>
    <recommendedName>
        <fullName evidence="3">VWFA domain-containing protein</fullName>
    </recommendedName>
</protein>
<dbReference type="InterPro" id="IPR036465">
    <property type="entry name" value="vWFA_dom_sf"/>
</dbReference>
<evidence type="ECO:0000313" key="2">
    <source>
        <dbReference type="Proteomes" id="UP000244904"/>
    </source>
</evidence>
<dbReference type="AlphaFoldDB" id="A0A2R8APQ1"/>
<evidence type="ECO:0000313" key="1">
    <source>
        <dbReference type="EMBL" id="SPF78058.1"/>
    </source>
</evidence>
<evidence type="ECO:0008006" key="3">
    <source>
        <dbReference type="Google" id="ProtNLM"/>
    </source>
</evidence>
<gene>
    <name evidence="1" type="ORF">PRI8871_00647</name>
</gene>
<sequence>MVRAFALALPLGLVATWAESACRLALLLALDVSSSVDAAEHRLQRDGIAAALATPEVIAALLDTGPPVAIAAYEWSGRYKDNVIVDWTMVRGPDDIAGIQRRLATAPRSYDDFPTAMGYTLGFGATYLRDGPRCDRAVIDLSGDGVTNDGFGPTEAYRHYPFAEVTVNGLAVLGTDPQVQRYYQRQVLHGPGAFLETAQGYAGYRAAMTRKLIREIRPMVLGATGQTEYPG</sequence>
<dbReference type="Proteomes" id="UP000244904">
    <property type="component" value="Unassembled WGS sequence"/>
</dbReference>
<proteinExistence type="predicted"/>
<dbReference type="RefSeq" id="WP_108884735.1">
    <property type="nucleotide sequence ID" value="NZ_OMOJ01000001.1"/>
</dbReference>
<dbReference type="EMBL" id="OMOJ01000001">
    <property type="protein sequence ID" value="SPF78058.1"/>
    <property type="molecule type" value="Genomic_DNA"/>
</dbReference>
<dbReference type="InterPro" id="IPR010607">
    <property type="entry name" value="DUF1194"/>
</dbReference>
<name>A0A2R8APQ1_9RHOB</name>
<dbReference type="OrthoDB" id="9792179at2"/>
<keyword evidence="2" id="KW-1185">Reference proteome</keyword>
<reference evidence="2" key="1">
    <citation type="submission" date="2018-03" db="EMBL/GenBank/DDBJ databases">
        <authorList>
            <person name="Rodrigo-Torres L."/>
            <person name="Arahal R. D."/>
            <person name="Lucena T."/>
        </authorList>
    </citation>
    <scope>NUCLEOTIDE SEQUENCE [LARGE SCALE GENOMIC DNA]</scope>
    <source>
        <strain evidence="2">CECT 8871</strain>
    </source>
</reference>
<organism evidence="1 2">
    <name type="scientific">Pseudoprimorskyibacter insulae</name>
    <dbReference type="NCBI Taxonomy" id="1695997"/>
    <lineage>
        <taxon>Bacteria</taxon>
        <taxon>Pseudomonadati</taxon>
        <taxon>Pseudomonadota</taxon>
        <taxon>Alphaproteobacteria</taxon>
        <taxon>Rhodobacterales</taxon>
        <taxon>Paracoccaceae</taxon>
        <taxon>Pseudoprimorskyibacter</taxon>
    </lineage>
</organism>